<dbReference type="GO" id="GO:0000287">
    <property type="term" value="F:magnesium ion binding"/>
    <property type="evidence" value="ECO:0007669"/>
    <property type="project" value="UniProtKB-UniRule"/>
</dbReference>
<dbReference type="GO" id="GO:0043137">
    <property type="term" value="P:DNA replication, removal of RNA primer"/>
    <property type="evidence" value="ECO:0007669"/>
    <property type="project" value="TreeGrafter"/>
</dbReference>
<dbReference type="InterPro" id="IPR050092">
    <property type="entry name" value="RNase_H"/>
</dbReference>
<dbReference type="Proteomes" id="UP000515847">
    <property type="component" value="Chromosome"/>
</dbReference>
<name>A0A7G6E8N4_THEFR</name>
<dbReference type="PANTHER" id="PTHR10642">
    <property type="entry name" value="RIBONUCLEASE H1"/>
    <property type="match status" value="1"/>
</dbReference>
<dbReference type="SUPFAM" id="SSF53098">
    <property type="entry name" value="Ribonuclease H-like"/>
    <property type="match status" value="1"/>
</dbReference>
<feature type="binding site" evidence="11">
    <location>
        <position position="71"/>
    </location>
    <ligand>
        <name>Mg(2+)</name>
        <dbReference type="ChEBI" id="CHEBI:18420"/>
        <label>1</label>
    </ligand>
</feature>
<dbReference type="Pfam" id="PF00075">
    <property type="entry name" value="RNase_H"/>
    <property type="match status" value="1"/>
</dbReference>
<evidence type="ECO:0000256" key="4">
    <source>
        <dbReference type="ARBA" id="ARBA00011245"/>
    </source>
</evidence>
<dbReference type="InterPro" id="IPR036397">
    <property type="entry name" value="RNaseH_sf"/>
</dbReference>
<keyword evidence="8 11" id="KW-0255">Endonuclease</keyword>
<dbReference type="GO" id="GO:0005737">
    <property type="term" value="C:cytoplasm"/>
    <property type="evidence" value="ECO:0007669"/>
    <property type="project" value="UniProtKB-SubCell"/>
</dbReference>
<proteinExistence type="inferred from homology"/>
<evidence type="ECO:0000313" key="14">
    <source>
        <dbReference type="Proteomes" id="UP000515847"/>
    </source>
</evidence>
<evidence type="ECO:0000256" key="11">
    <source>
        <dbReference type="HAMAP-Rule" id="MF_00042"/>
    </source>
</evidence>
<evidence type="ECO:0000313" key="13">
    <source>
        <dbReference type="EMBL" id="QNB48438.1"/>
    </source>
</evidence>
<keyword evidence="11" id="KW-0963">Cytoplasm</keyword>
<evidence type="ECO:0000256" key="3">
    <source>
        <dbReference type="ARBA" id="ARBA00005300"/>
    </source>
</evidence>
<evidence type="ECO:0000256" key="5">
    <source>
        <dbReference type="ARBA" id="ARBA00012180"/>
    </source>
</evidence>
<dbReference type="CDD" id="cd09278">
    <property type="entry name" value="RNase_HI_prokaryote_like"/>
    <property type="match status" value="1"/>
</dbReference>
<comment type="function">
    <text evidence="2 11">Endonuclease that specifically degrades the RNA of RNA-DNA hybrids.</text>
</comment>
<dbReference type="GO" id="GO:0004523">
    <property type="term" value="F:RNA-DNA hybrid ribonuclease activity"/>
    <property type="evidence" value="ECO:0007669"/>
    <property type="project" value="UniProtKB-UniRule"/>
</dbReference>
<organism evidence="13 14">
    <name type="scientific">Thermanaerosceptrum fracticalcis</name>
    <dbReference type="NCBI Taxonomy" id="1712410"/>
    <lineage>
        <taxon>Bacteria</taxon>
        <taxon>Bacillati</taxon>
        <taxon>Bacillota</taxon>
        <taxon>Clostridia</taxon>
        <taxon>Eubacteriales</taxon>
        <taxon>Peptococcaceae</taxon>
        <taxon>Thermanaerosceptrum</taxon>
    </lineage>
</organism>
<keyword evidence="10 11" id="KW-0460">Magnesium</keyword>
<dbReference type="Gene3D" id="3.30.420.10">
    <property type="entry name" value="Ribonuclease H-like superfamily/Ribonuclease H"/>
    <property type="match status" value="1"/>
</dbReference>
<keyword evidence="7 11" id="KW-0479">Metal-binding</keyword>
<dbReference type="PANTHER" id="PTHR10642:SF26">
    <property type="entry name" value="RIBONUCLEASE H1"/>
    <property type="match status" value="1"/>
</dbReference>
<feature type="binding site" evidence="11">
    <location>
        <position position="136"/>
    </location>
    <ligand>
        <name>Mg(2+)</name>
        <dbReference type="ChEBI" id="CHEBI:18420"/>
        <label>2</label>
    </ligand>
</feature>
<feature type="binding site" evidence="11">
    <location>
        <position position="49"/>
    </location>
    <ligand>
        <name>Mg(2+)</name>
        <dbReference type="ChEBI" id="CHEBI:18420"/>
        <label>1</label>
    </ligand>
</feature>
<protein>
    <recommendedName>
        <fullName evidence="5 11">Ribonuclease H</fullName>
        <shortName evidence="11">RNase H</shortName>
        <ecNumber evidence="5 11">3.1.26.4</ecNumber>
    </recommendedName>
</protein>
<dbReference type="PROSITE" id="PS50879">
    <property type="entry name" value="RNASE_H_1"/>
    <property type="match status" value="1"/>
</dbReference>
<dbReference type="HAMAP" id="MF_00042">
    <property type="entry name" value="RNase_H"/>
    <property type="match status" value="1"/>
</dbReference>
<dbReference type="EC" id="3.1.26.4" evidence="5 11"/>
<comment type="subunit">
    <text evidence="4 11">Monomer.</text>
</comment>
<dbReference type="InterPro" id="IPR002156">
    <property type="entry name" value="RNaseH_domain"/>
</dbReference>
<keyword evidence="14" id="KW-1185">Reference proteome</keyword>
<dbReference type="RefSeq" id="WP_034423236.1">
    <property type="nucleotide sequence ID" value="NZ_CP045798.1"/>
</dbReference>
<evidence type="ECO:0000256" key="9">
    <source>
        <dbReference type="ARBA" id="ARBA00022801"/>
    </source>
</evidence>
<feature type="binding site" evidence="11">
    <location>
        <position position="11"/>
    </location>
    <ligand>
        <name>Mg(2+)</name>
        <dbReference type="ChEBI" id="CHEBI:18420"/>
        <label>1</label>
    </ligand>
</feature>
<dbReference type="NCBIfam" id="NF001236">
    <property type="entry name" value="PRK00203.1"/>
    <property type="match status" value="1"/>
</dbReference>
<evidence type="ECO:0000259" key="12">
    <source>
        <dbReference type="PROSITE" id="PS50879"/>
    </source>
</evidence>
<dbReference type="KEGG" id="tfr:BR63_13950"/>
<keyword evidence="9 11" id="KW-0378">Hydrolase</keyword>
<accession>A0A7G6E8N4</accession>
<evidence type="ECO:0000256" key="2">
    <source>
        <dbReference type="ARBA" id="ARBA00004065"/>
    </source>
</evidence>
<evidence type="ECO:0000256" key="7">
    <source>
        <dbReference type="ARBA" id="ARBA00022723"/>
    </source>
</evidence>
<dbReference type="AlphaFoldDB" id="A0A7G6E8N4"/>
<evidence type="ECO:0000256" key="6">
    <source>
        <dbReference type="ARBA" id="ARBA00022722"/>
    </source>
</evidence>
<evidence type="ECO:0000256" key="8">
    <source>
        <dbReference type="ARBA" id="ARBA00022759"/>
    </source>
</evidence>
<evidence type="ECO:0000256" key="10">
    <source>
        <dbReference type="ARBA" id="ARBA00022842"/>
    </source>
</evidence>
<comment type="cofactor">
    <cofactor evidence="11">
        <name>Mg(2+)</name>
        <dbReference type="ChEBI" id="CHEBI:18420"/>
    </cofactor>
    <text evidence="11">Binds 1 Mg(2+) ion per subunit. May bind a second metal ion at a regulatory site, or after substrate binding.</text>
</comment>
<dbReference type="FunFam" id="3.30.420.10:FF:000089">
    <property type="entry name" value="Ribonuclease H"/>
    <property type="match status" value="1"/>
</dbReference>
<sequence>MKKPFVEIYTDGACSGNPGPGGWGAILIYEGKEKELQGKDPHTTNNRMELMAAIQALKALKYPCKVRLYSDSAYLVNAFKNGWLAKWQANGWKTSQRQAVENQDLWQELLELAKIHDIEWVKVKGHGDNPYNNRCDRLAVQAIEYVNRES</sequence>
<dbReference type="OrthoDB" id="7845843at2"/>
<dbReference type="InterPro" id="IPR012337">
    <property type="entry name" value="RNaseH-like_sf"/>
</dbReference>
<comment type="similarity">
    <text evidence="3 11">Belongs to the RNase H family.</text>
</comment>
<feature type="binding site" evidence="11">
    <location>
        <position position="11"/>
    </location>
    <ligand>
        <name>Mg(2+)</name>
        <dbReference type="ChEBI" id="CHEBI:18420"/>
        <label>2</label>
    </ligand>
</feature>
<gene>
    <name evidence="11 13" type="primary">rnhA</name>
    <name evidence="13" type="ORF">BR63_13950</name>
</gene>
<dbReference type="GO" id="GO:0003676">
    <property type="term" value="F:nucleic acid binding"/>
    <property type="evidence" value="ECO:0007669"/>
    <property type="project" value="InterPro"/>
</dbReference>
<comment type="subcellular location">
    <subcellularLocation>
        <location evidence="11">Cytoplasm</location>
    </subcellularLocation>
</comment>
<dbReference type="EMBL" id="CP045798">
    <property type="protein sequence ID" value="QNB48438.1"/>
    <property type="molecule type" value="Genomic_DNA"/>
</dbReference>
<keyword evidence="6 11" id="KW-0540">Nuclease</keyword>
<feature type="domain" description="RNase H type-1" evidence="12">
    <location>
        <begin position="2"/>
        <end position="144"/>
    </location>
</feature>
<reference evidence="13 14" key="1">
    <citation type="journal article" date="2019" name="Front. Microbiol.">
        <title>Thermoanaerosceptrum fracticalcis gen. nov. sp. nov., a Novel Fumarate-Fermenting Microorganism From a Deep Fractured Carbonate Aquifer of the US Great Basin.</title>
        <authorList>
            <person name="Hamilton-Brehm S.D."/>
            <person name="Stewart L.E."/>
            <person name="Zavarin M."/>
            <person name="Caldwell M."/>
            <person name="Lawson P.A."/>
            <person name="Onstott T.C."/>
            <person name="Grzymski J."/>
            <person name="Neveux I."/>
            <person name="Lollar B.S."/>
            <person name="Russell C.E."/>
            <person name="Moser D.P."/>
        </authorList>
    </citation>
    <scope>NUCLEOTIDE SEQUENCE [LARGE SCALE GENOMIC DNA]</scope>
    <source>
        <strain evidence="13 14">DRI-13</strain>
    </source>
</reference>
<evidence type="ECO:0000256" key="1">
    <source>
        <dbReference type="ARBA" id="ARBA00000077"/>
    </source>
</evidence>
<dbReference type="InterPro" id="IPR022892">
    <property type="entry name" value="RNaseHI"/>
</dbReference>
<comment type="catalytic activity">
    <reaction evidence="1 11">
        <text>Endonucleolytic cleavage to 5'-phosphomonoester.</text>
        <dbReference type="EC" id="3.1.26.4"/>
    </reaction>
</comment>